<evidence type="ECO:0000313" key="4">
    <source>
        <dbReference type="Proteomes" id="UP001414441"/>
    </source>
</evidence>
<dbReference type="SUPFAM" id="SSF56349">
    <property type="entry name" value="DNA breaking-rejoining enzymes"/>
    <property type="match status" value="1"/>
</dbReference>
<dbReference type="PROSITE" id="PS51898">
    <property type="entry name" value="TYR_RECOMBINASE"/>
    <property type="match status" value="1"/>
</dbReference>
<proteinExistence type="predicted"/>
<evidence type="ECO:0000259" key="2">
    <source>
        <dbReference type="PROSITE" id="PS51898"/>
    </source>
</evidence>
<dbReference type="InterPro" id="IPR002104">
    <property type="entry name" value="Integrase_catalytic"/>
</dbReference>
<dbReference type="InterPro" id="IPR011010">
    <property type="entry name" value="DNA_brk_join_enz"/>
</dbReference>
<dbReference type="InterPro" id="IPR013762">
    <property type="entry name" value="Integrase-like_cat_sf"/>
</dbReference>
<evidence type="ECO:0000313" key="3">
    <source>
        <dbReference type="EMBL" id="MEN8626067.1"/>
    </source>
</evidence>
<dbReference type="CDD" id="cd00397">
    <property type="entry name" value="DNA_BRE_C"/>
    <property type="match status" value="1"/>
</dbReference>
<organism evidence="3 4">
    <name type="scientific">Psychrobacter proteolyticus</name>
    <dbReference type="NCBI Taxonomy" id="147825"/>
    <lineage>
        <taxon>Bacteria</taxon>
        <taxon>Pseudomonadati</taxon>
        <taxon>Pseudomonadota</taxon>
        <taxon>Gammaproteobacteria</taxon>
        <taxon>Moraxellales</taxon>
        <taxon>Moraxellaceae</taxon>
        <taxon>Psychrobacter</taxon>
    </lineage>
</organism>
<protein>
    <submittedName>
        <fullName evidence="3">Site-specific integrase</fullName>
    </submittedName>
</protein>
<reference evidence="3 4" key="1">
    <citation type="submission" date="2024-05" db="EMBL/GenBank/DDBJ databases">
        <title>Genome sequencing of Marine Estuary Bacteria, Pseudoalteromonas distincta strain FA, Psychrobacter proteolyticus strain EA, and Shewanella baltica strain CA.</title>
        <authorList>
            <person name="Dieffenbach S.A."/>
            <person name="Maclea K.S."/>
        </authorList>
    </citation>
    <scope>NUCLEOTIDE SEQUENCE [LARGE SCALE GENOMIC DNA]</scope>
    <source>
        <strain evidence="3 4">EA</strain>
    </source>
</reference>
<dbReference type="EMBL" id="JBDLOB010000004">
    <property type="protein sequence ID" value="MEN8626067.1"/>
    <property type="molecule type" value="Genomic_DNA"/>
</dbReference>
<gene>
    <name evidence="3" type="ORF">ABFV72_08585</name>
</gene>
<evidence type="ECO:0000256" key="1">
    <source>
        <dbReference type="ARBA" id="ARBA00023172"/>
    </source>
</evidence>
<sequence>MDNAVAHQLREENKSKSHESIKNEAKALIASYIDDNQIPIGKDLTEYYQTIGSILEMHFDTAHSYYLARQGFLEYIRSYNKAHELSMDEPVVPVIAERDHLTISYDWMVSGTQVSLASQQMIEIWQRKRRFSNNDLIESVLYCSVMYGGLNDIDVLKALYQWLLDEREIYQLQIPATDELPGSCASSESLALILLSIDDDNYGCSYTQSHTSEDVSATSLHRYVEYIPDDMTLCFLYALKDKKLKKEDVKSFETIISDICKKLKLQNKDKSKPHLSQLIKYADYHWRQMKGGDIDTALAIVRQGKIKTTGLTTNKLINYNQEVINSNLQPLTWEESFVASFSESDEKGTNSREYPIFSKNLIKEVQDALKGSKASAIIQVELLQQELTQPNAMRLLGWVKSLLNDSNNRLDTISKYLGCIGRDWLMLTMDENLDEWSNEDFEAVYEEIIQSKIKDGRKQSILHKDTGFNEDKLGKDDNLDIYANDVSSQSIIDSSTIEIVEKNKVSSLYKLKDTQKFTYGRLKAFHDYQKEFCDAPYVYFPWGNKRQVVKANMISLRIYHTMKEYLVTSDLDDEQKNLCLVVLSLAYRTGMRIKELIGVKVRDIADIYIDEHGQRIEQPQIWLRPNRYRRLKSSSASRLIPINCLLMKDELEQFTQLYRQQKRLKRRYLFSQGSGDQPLPSVVFSNLMKLIWDRLLGEHDFTFHSFRHTAISQLALVLSKSPLAQVMTDYDNEQCEKVIKGILGYHKKQGAWFGLASLSGHLTCDTTFEYYIHTAHLLAGEQLSNACLELPITVLDLITGLDYSAIYRKDKTAYDATTKTVHLNKIRPYLLKKIAINKTPLFKNVDEPDNNASHQLLKGNLDELEESNTSSIFIHPKYADVIGFLEELQRLNINSRDKLLSEVAIRHGISLNESKCLYLRASELFDDDRLLLGRPKGSKNQEVMIRALDRAYQMSINNPEQLQRFVEIFEDKNNFRISTIQFGIRPNQLESLKDFMAVGCQLIDSSQWQIRASNKQAVIDLKKKLKIDKRVRIGSRQNFHGYDVRVIEKKRKRSDKNMAKTDLYDASSGVLRYIGYLAIILVRL</sequence>
<dbReference type="RefSeq" id="WP_347163176.1">
    <property type="nucleotide sequence ID" value="NZ_JBDLOB010000004.1"/>
</dbReference>
<accession>A0ABV0D6N1</accession>
<feature type="domain" description="Tyr recombinase" evidence="2">
    <location>
        <begin position="555"/>
        <end position="788"/>
    </location>
</feature>
<comment type="caution">
    <text evidence="3">The sequence shown here is derived from an EMBL/GenBank/DDBJ whole genome shotgun (WGS) entry which is preliminary data.</text>
</comment>
<keyword evidence="1" id="KW-0233">DNA recombination</keyword>
<dbReference type="Gene3D" id="1.10.443.10">
    <property type="entry name" value="Intergrase catalytic core"/>
    <property type="match status" value="1"/>
</dbReference>
<dbReference type="Pfam" id="PF00589">
    <property type="entry name" value="Phage_integrase"/>
    <property type="match status" value="1"/>
</dbReference>
<keyword evidence="4" id="KW-1185">Reference proteome</keyword>
<dbReference type="Proteomes" id="UP001414441">
    <property type="component" value="Unassembled WGS sequence"/>
</dbReference>
<name>A0ABV0D6N1_9GAMM</name>